<comment type="caution">
    <text evidence="2">The sequence shown here is derived from an EMBL/GenBank/DDBJ whole genome shotgun (WGS) entry which is preliminary data.</text>
</comment>
<feature type="transmembrane region" description="Helical" evidence="1">
    <location>
        <begin position="240"/>
        <end position="263"/>
    </location>
</feature>
<evidence type="ECO:0000256" key="1">
    <source>
        <dbReference type="SAM" id="Phobius"/>
    </source>
</evidence>
<feature type="transmembrane region" description="Helical" evidence="1">
    <location>
        <begin position="38"/>
        <end position="57"/>
    </location>
</feature>
<name>A0A507SQN1_9BACT</name>
<keyword evidence="1" id="KW-0812">Transmembrane</keyword>
<accession>A0A507SQN1</accession>
<protein>
    <recommendedName>
        <fullName evidence="4">TIGR02206 family membrane protein</fullName>
    </recommendedName>
</protein>
<dbReference type="Pfam" id="PF17349">
    <property type="entry name" value="DUF5378"/>
    <property type="match status" value="1"/>
</dbReference>
<evidence type="ECO:0008006" key="4">
    <source>
        <dbReference type="Google" id="ProtNLM"/>
    </source>
</evidence>
<dbReference type="OrthoDB" id="398068at2"/>
<feature type="transmembrane region" description="Helical" evidence="1">
    <location>
        <begin position="118"/>
        <end position="136"/>
    </location>
</feature>
<dbReference type="InterPro" id="IPR035319">
    <property type="entry name" value="DUF5378"/>
</dbReference>
<reference evidence="2 3" key="1">
    <citation type="submission" date="2019-03" db="EMBL/GenBank/DDBJ databases">
        <title>Characterization of a novel Mycoplasma cynos real-time PCR assay.</title>
        <authorList>
            <person name="Tallmadge R.L."/>
            <person name="Mitchell P.K."/>
            <person name="Goodman L."/>
        </authorList>
    </citation>
    <scope>NUCLEOTIDE SEQUENCE [LARGE SCALE GENOMIC DNA]</scope>
    <source>
        <strain evidence="2 3">1642</strain>
    </source>
</reference>
<feature type="transmembrane region" description="Helical" evidence="1">
    <location>
        <begin position="185"/>
        <end position="205"/>
    </location>
</feature>
<keyword evidence="3" id="KW-1185">Reference proteome</keyword>
<keyword evidence="1" id="KW-0472">Membrane</keyword>
<keyword evidence="1" id="KW-1133">Transmembrane helix</keyword>
<dbReference type="EMBL" id="SMDN01000008">
    <property type="protein sequence ID" value="TQC51443.1"/>
    <property type="molecule type" value="Genomic_DNA"/>
</dbReference>
<dbReference type="AlphaFoldDB" id="A0A507SQN1"/>
<feature type="transmembrane region" description="Helical" evidence="1">
    <location>
        <begin position="87"/>
        <end position="106"/>
    </location>
</feature>
<evidence type="ECO:0000313" key="3">
    <source>
        <dbReference type="Proteomes" id="UP000320801"/>
    </source>
</evidence>
<evidence type="ECO:0000313" key="2">
    <source>
        <dbReference type="EMBL" id="TQC51443.1"/>
    </source>
</evidence>
<sequence length="276" mass="32853">MISNILYTYIPKITTIWVKNTQNSVLLKLSKHKTHLKFLLWQLSGIFFFVYLIYFRFWNDWRIFFDYIKNTNLTNNINDQYEHSLKISRALLLDMCPFMSLLLSLFSIFDTKGKLSSYIAPFCIFGGAISINFIPFSEPDQVINAHYFFVGSQLNPLYFFMHWYLTVFGILVLRRNKTPQLKELIWLHLVAFLFYSYVNLMTYQFNVTYFISGVREYDWIGIGEYSGVSSLVNNKISFPWIMIISFSVVYILIVSSWILRVYLLRFLNKKHTKMSI</sequence>
<proteinExistence type="predicted"/>
<dbReference type="RefSeq" id="WP_141484037.1">
    <property type="nucleotide sequence ID" value="NZ_SMDN01000008.1"/>
</dbReference>
<feature type="transmembrane region" description="Helical" evidence="1">
    <location>
        <begin position="156"/>
        <end position="173"/>
    </location>
</feature>
<dbReference type="Proteomes" id="UP000320801">
    <property type="component" value="Unassembled WGS sequence"/>
</dbReference>
<organism evidence="2 3">
    <name type="scientific">Mycoplasmopsis mucosicanis</name>
    <dbReference type="NCBI Taxonomy" id="458208"/>
    <lineage>
        <taxon>Bacteria</taxon>
        <taxon>Bacillati</taxon>
        <taxon>Mycoplasmatota</taxon>
        <taxon>Mycoplasmoidales</taxon>
        <taxon>Metamycoplasmataceae</taxon>
        <taxon>Mycoplasmopsis</taxon>
    </lineage>
</organism>
<gene>
    <name evidence="2" type="ORF">E1I18_02565</name>
</gene>